<dbReference type="GO" id="GO:0005524">
    <property type="term" value="F:ATP binding"/>
    <property type="evidence" value="ECO:0007669"/>
    <property type="project" value="UniProtKB-KW"/>
</dbReference>
<dbReference type="SUPFAM" id="SSF52540">
    <property type="entry name" value="P-loop containing nucleoside triphosphate hydrolases"/>
    <property type="match status" value="1"/>
</dbReference>
<reference evidence="6" key="1">
    <citation type="submission" date="2019-11" db="EMBL/GenBank/DDBJ databases">
        <authorList>
            <person name="Feng L."/>
        </authorList>
    </citation>
    <scope>NUCLEOTIDE SEQUENCE</scope>
    <source>
        <strain evidence="6">BgluceraseaLFYP119</strain>
    </source>
</reference>
<evidence type="ECO:0000256" key="2">
    <source>
        <dbReference type="ARBA" id="ARBA00022801"/>
    </source>
</evidence>
<dbReference type="PANTHER" id="PTHR35372:SF2">
    <property type="entry name" value="SF3 HELICASE DOMAIN-CONTAINING PROTEIN"/>
    <property type="match status" value="1"/>
</dbReference>
<evidence type="ECO:0000256" key="1">
    <source>
        <dbReference type="ARBA" id="ARBA00022741"/>
    </source>
</evidence>
<evidence type="ECO:0000259" key="5">
    <source>
        <dbReference type="PROSITE" id="PS51206"/>
    </source>
</evidence>
<dbReference type="InterPro" id="IPR014015">
    <property type="entry name" value="Helicase_SF3_DNA-vir"/>
</dbReference>
<dbReference type="SMART" id="SM00885">
    <property type="entry name" value="D5_N"/>
    <property type="match status" value="1"/>
</dbReference>
<name>A0A6N2UK14_9FIRM</name>
<dbReference type="PANTHER" id="PTHR35372">
    <property type="entry name" value="ATP BINDING PROTEIN-RELATED"/>
    <property type="match status" value="1"/>
</dbReference>
<dbReference type="InterPro" id="IPR004968">
    <property type="entry name" value="DNA_primase/NTPase_C"/>
</dbReference>
<organism evidence="6">
    <name type="scientific">Blautia glucerasea</name>
    <dbReference type="NCBI Taxonomy" id="536633"/>
    <lineage>
        <taxon>Bacteria</taxon>
        <taxon>Bacillati</taxon>
        <taxon>Bacillota</taxon>
        <taxon>Clostridia</taxon>
        <taxon>Lachnospirales</taxon>
        <taxon>Lachnospiraceae</taxon>
        <taxon>Blautia</taxon>
    </lineage>
</organism>
<evidence type="ECO:0000256" key="4">
    <source>
        <dbReference type="ARBA" id="ARBA00022840"/>
    </source>
</evidence>
<keyword evidence="2" id="KW-0378">Hydrolase</keyword>
<keyword evidence="4" id="KW-0067">ATP-binding</keyword>
<dbReference type="NCBIfam" id="TIGR01613">
    <property type="entry name" value="primase_Cterm"/>
    <property type="match status" value="1"/>
</dbReference>
<sequence>MGNDRISIMHRVTMETLEDIKSNTQSVTPEEVRNQIMENVRGAVKLENVNREKGEKIRLAETLLPQQVAWVLNTLHPICLIETIDGRNDDTGNILGLYQEDGLDEGIYITSEDVFIKIAREYHPFISTGDLNEMFACLKDCAPRKQKCKAKNLIAVNNGIFDFDTKQLRPFTPDLVFLSKSRVSYKVNVQNPVIHNNDDGTDWDVESWMADLSDDPEVVHLLWQILGAIIRPNVAWDKSAWLYSESGNNGKGTLCELMRELCGKKSYAAIPLADFGKDFYLTQLLNASAIIVDENDVGTYIDKAANLKAVVTGDAIMINRKFKDPITYQFRGFMVQCLNEMPRVKDKSDSFYRRQIFIPFTKCFTGVERKYIKQDYLHRQDVLEYVLHKVLHMDYYELDVPASCQQALNEYKEFNDPVRQFVSDIFPELQWDLVPFTFLYDLYKAWYVKNVGRSDVVGKQVFIKNLIAVLDENSEFICEDKSKKYKPSTKMDKAEPLIAEYDLKDWMNPMMSGSHDIEKRCHPVLQANYRGIIRNDN</sequence>
<keyword evidence="3" id="KW-0347">Helicase</keyword>
<evidence type="ECO:0000313" key="6">
    <source>
        <dbReference type="EMBL" id="VYT17948.1"/>
    </source>
</evidence>
<dbReference type="InterPro" id="IPR006500">
    <property type="entry name" value="Helicase_put_C_phage/plasmid"/>
</dbReference>
<dbReference type="Pfam" id="PF08706">
    <property type="entry name" value="D5_N"/>
    <property type="match status" value="1"/>
</dbReference>
<dbReference type="Gene3D" id="3.40.50.300">
    <property type="entry name" value="P-loop containing nucleotide triphosphate hydrolases"/>
    <property type="match status" value="1"/>
</dbReference>
<dbReference type="PROSITE" id="PS51206">
    <property type="entry name" value="SF3_HELICASE_1"/>
    <property type="match status" value="1"/>
</dbReference>
<protein>
    <submittedName>
        <fullName evidence="6">Poxvirus D5 protein-like protein</fullName>
    </submittedName>
</protein>
<dbReference type="RefSeq" id="WP_156354584.1">
    <property type="nucleotide sequence ID" value="NZ_CACRST010000019.1"/>
</dbReference>
<gene>
    <name evidence="6" type="ORF">BGLFYP119_02132</name>
</gene>
<dbReference type="GO" id="GO:0004386">
    <property type="term" value="F:helicase activity"/>
    <property type="evidence" value="ECO:0007669"/>
    <property type="project" value="UniProtKB-KW"/>
</dbReference>
<dbReference type="InterPro" id="IPR027417">
    <property type="entry name" value="P-loop_NTPase"/>
</dbReference>
<proteinExistence type="predicted"/>
<dbReference type="Pfam" id="PF03288">
    <property type="entry name" value="Pox_D5"/>
    <property type="match status" value="1"/>
</dbReference>
<dbReference type="InterPro" id="IPR045455">
    <property type="entry name" value="NrS-1_pol-like_helicase"/>
</dbReference>
<evidence type="ECO:0000256" key="3">
    <source>
        <dbReference type="ARBA" id="ARBA00022806"/>
    </source>
</evidence>
<accession>A0A6N2UK14</accession>
<dbReference type="GO" id="GO:0016787">
    <property type="term" value="F:hydrolase activity"/>
    <property type="evidence" value="ECO:0007669"/>
    <property type="project" value="UniProtKB-KW"/>
</dbReference>
<dbReference type="AlphaFoldDB" id="A0A6N2UK14"/>
<feature type="domain" description="SF3 helicase" evidence="5">
    <location>
        <begin position="217"/>
        <end position="373"/>
    </location>
</feature>
<dbReference type="InterPro" id="IPR014818">
    <property type="entry name" value="Phage/plasmid_primase_P4_C"/>
</dbReference>
<dbReference type="Pfam" id="PF19263">
    <property type="entry name" value="DUF5906"/>
    <property type="match status" value="1"/>
</dbReference>
<dbReference type="InterPro" id="IPR051620">
    <property type="entry name" value="ORF904-like_C"/>
</dbReference>
<dbReference type="EMBL" id="CACRST010000019">
    <property type="protein sequence ID" value="VYT17948.1"/>
    <property type="molecule type" value="Genomic_DNA"/>
</dbReference>
<keyword evidence="1" id="KW-0547">Nucleotide-binding</keyword>